<name>A0A317YJM7_MAIZE</name>
<dbReference type="EMBL" id="NCVQ01000001">
    <property type="protein sequence ID" value="PWZ58795.1"/>
    <property type="molecule type" value="Genomic_DNA"/>
</dbReference>
<dbReference type="InterPro" id="IPR009828">
    <property type="entry name" value="CYRIA/CYRIB_Rac1-bd"/>
</dbReference>
<dbReference type="InterPro" id="IPR008081">
    <property type="entry name" value="Cytoplasmic_FMR1-int"/>
</dbReference>
<protein>
    <submittedName>
        <fullName evidence="2">Protein PIR</fullName>
    </submittedName>
</protein>
<dbReference type="Pfam" id="PF07159">
    <property type="entry name" value="CYRIA-B_Rac1-bd"/>
    <property type="match status" value="1"/>
</dbReference>
<dbReference type="ExpressionAtlas" id="A0A317YJM7">
    <property type="expression patterns" value="baseline and differential"/>
</dbReference>
<dbReference type="Proteomes" id="UP000251960">
    <property type="component" value="Chromosome 1"/>
</dbReference>
<evidence type="ECO:0000313" key="2">
    <source>
        <dbReference type="EMBL" id="PWZ58795.1"/>
    </source>
</evidence>
<dbReference type="PIRSF" id="PIRSF008153">
    <property type="entry name" value="FMR1_interacting"/>
    <property type="match status" value="1"/>
</dbReference>
<accession>A0A317YJM7</accession>
<dbReference type="PANTHER" id="PTHR12195">
    <property type="entry name" value="CYTOPLASMIC FMR1-INTERACTING PROTEIN-RELATED"/>
    <property type="match status" value="1"/>
</dbReference>
<feature type="domain" description="CYRIA/CYRIB Rac1 binding" evidence="1">
    <location>
        <begin position="64"/>
        <end position="193"/>
    </location>
</feature>
<gene>
    <name evidence="2" type="primary">PIR_1</name>
    <name evidence="2" type="ORF">Zm00014a_037528</name>
</gene>
<proteinExistence type="predicted"/>
<dbReference type="AlphaFoldDB" id="A0A317YJM7"/>
<sequence>MAIPVEEAIAALSTFSLELYSKFQDEQPDVQGLAVLLSSERYATNSPIEYSDVAAYRLSLGEDTKAINQLNTLIKEGKEMTSLLYTYRSCVKALPQLPDSMKHNQADLYLETYQVLDMEMSHLREIQRWQASAASKLAADMQRFSRPERLVNGPTITHFWSMLKLLDVLLQLDHLKNAKASIPNDFSWYKRYMVMP</sequence>
<dbReference type="GO" id="GO:0030833">
    <property type="term" value="P:regulation of actin filament polymerization"/>
    <property type="evidence" value="ECO:0007669"/>
    <property type="project" value="InterPro"/>
</dbReference>
<dbReference type="GO" id="GO:0031267">
    <property type="term" value="F:small GTPase binding"/>
    <property type="evidence" value="ECO:0007669"/>
    <property type="project" value="InterPro"/>
</dbReference>
<reference evidence="2" key="1">
    <citation type="journal article" date="2018" name="Nat. Genet.">
        <title>Extensive intraspecific gene order and gene structural variations between Mo17 and other maize genomes.</title>
        <authorList>
            <person name="Sun S."/>
            <person name="Zhou Y."/>
            <person name="Chen J."/>
            <person name="Shi J."/>
            <person name="Zhao H."/>
            <person name="Zhao H."/>
            <person name="Song W."/>
            <person name="Zhang M."/>
            <person name="Cui Y."/>
            <person name="Dong X."/>
            <person name="Liu H."/>
            <person name="Ma X."/>
            <person name="Jiao Y."/>
            <person name="Wang B."/>
            <person name="Wei X."/>
            <person name="Stein J.C."/>
            <person name="Glaubitz J.C."/>
            <person name="Lu F."/>
            <person name="Yu G."/>
            <person name="Liang C."/>
            <person name="Fengler K."/>
            <person name="Li B."/>
            <person name="Rafalski A."/>
            <person name="Schnable P.S."/>
            <person name="Ware D.H."/>
            <person name="Buckler E.S."/>
            <person name="Lai J."/>
        </authorList>
    </citation>
    <scope>NUCLEOTIDE SEQUENCE [LARGE SCALE GENOMIC DNA]</scope>
    <source>
        <tissue evidence="2">Seedling</tissue>
    </source>
</reference>
<comment type="caution">
    <text evidence="2">The sequence shown here is derived from an EMBL/GenBank/DDBJ whole genome shotgun (WGS) entry which is preliminary data.</text>
</comment>
<dbReference type="GO" id="GO:0005737">
    <property type="term" value="C:cytoplasm"/>
    <property type="evidence" value="ECO:0007669"/>
    <property type="project" value="UniProtKB-ARBA"/>
</dbReference>
<organism evidence="2">
    <name type="scientific">Zea mays</name>
    <name type="common">Maize</name>
    <dbReference type="NCBI Taxonomy" id="4577"/>
    <lineage>
        <taxon>Eukaryota</taxon>
        <taxon>Viridiplantae</taxon>
        <taxon>Streptophyta</taxon>
        <taxon>Embryophyta</taxon>
        <taxon>Tracheophyta</taxon>
        <taxon>Spermatophyta</taxon>
        <taxon>Magnoliopsida</taxon>
        <taxon>Liliopsida</taxon>
        <taxon>Poales</taxon>
        <taxon>Poaceae</taxon>
        <taxon>PACMAD clade</taxon>
        <taxon>Panicoideae</taxon>
        <taxon>Andropogonodae</taxon>
        <taxon>Andropogoneae</taxon>
        <taxon>Tripsacinae</taxon>
        <taxon>Zea</taxon>
    </lineage>
</organism>
<evidence type="ECO:0000259" key="1">
    <source>
        <dbReference type="Pfam" id="PF07159"/>
    </source>
</evidence>